<evidence type="ECO:0000256" key="3">
    <source>
        <dbReference type="ARBA" id="ARBA00022840"/>
    </source>
</evidence>
<evidence type="ECO:0000313" key="7">
    <source>
        <dbReference type="Proteomes" id="UP000237433"/>
    </source>
</evidence>
<feature type="domain" description="ABC transporter" evidence="4">
    <location>
        <begin position="3"/>
        <end position="227"/>
    </location>
</feature>
<name>A0A2S3UB67_LACPA</name>
<dbReference type="EMBL" id="LGIY01000037">
    <property type="protein sequence ID" value="POE39367.1"/>
    <property type="molecule type" value="Genomic_DNA"/>
</dbReference>
<sequence length="228" mass="25784">MILDVKDLAFEFHNKVVFKNAFMTINDFGIYGLVAPNGYGKTTLLNLLTGLYHPQKGTIRLLDRPATRQLIFEKVAYLQDNSVLYPYLTGQQHLDFLTAVHRLDRQAVATIAGQLQTADFLNQRVSKYSLGMKQRLLLVMALVVKPTILLLDEPLNGLDPTSLQLVREALLDLAQRDVTVLISSHNLDELMKVTQHYFFITGHQIHEEVLGPHDSAEARYNALFTPIV</sequence>
<dbReference type="SUPFAM" id="SSF52540">
    <property type="entry name" value="P-loop containing nucleoside triphosphate hydrolases"/>
    <property type="match status" value="1"/>
</dbReference>
<keyword evidence="1" id="KW-0813">Transport</keyword>
<dbReference type="SMART" id="SM00382">
    <property type="entry name" value="AAA"/>
    <property type="match status" value="1"/>
</dbReference>
<dbReference type="InterPro" id="IPR017871">
    <property type="entry name" value="ABC_transporter-like_CS"/>
</dbReference>
<dbReference type="EMBL" id="JAVKVH010000001">
    <property type="protein sequence ID" value="MDR7625757.1"/>
    <property type="molecule type" value="Genomic_DNA"/>
</dbReference>
<evidence type="ECO:0000256" key="2">
    <source>
        <dbReference type="ARBA" id="ARBA00022741"/>
    </source>
</evidence>
<evidence type="ECO:0000259" key="4">
    <source>
        <dbReference type="PROSITE" id="PS50893"/>
    </source>
</evidence>
<dbReference type="RefSeq" id="WP_003582909.1">
    <property type="nucleotide sequence ID" value="NZ_AP018392.1"/>
</dbReference>
<dbReference type="GO" id="GO:0016887">
    <property type="term" value="F:ATP hydrolysis activity"/>
    <property type="evidence" value="ECO:0007669"/>
    <property type="project" value="InterPro"/>
</dbReference>
<reference evidence="5" key="3">
    <citation type="submission" date="2024-03" db="EMBL/GenBank/DDBJ databases">
        <title>Lacticaseibacillus paracasei KCKM 0992.</title>
        <authorList>
            <person name="Kim T.W."/>
        </authorList>
    </citation>
    <scope>NUCLEOTIDE SEQUENCE</scope>
    <source>
        <strain evidence="5">KCKM 0992</strain>
    </source>
</reference>
<keyword evidence="3 5" id="KW-0067">ATP-binding</keyword>
<evidence type="ECO:0000313" key="5">
    <source>
        <dbReference type="EMBL" id="MDR7625757.1"/>
    </source>
</evidence>
<evidence type="ECO:0000313" key="6">
    <source>
        <dbReference type="EMBL" id="POE39367.1"/>
    </source>
</evidence>
<dbReference type="InterPro" id="IPR051782">
    <property type="entry name" value="ABC_Transporter_VariousFunc"/>
</dbReference>
<proteinExistence type="predicted"/>
<reference evidence="6 7" key="1">
    <citation type="journal article" date="2015" name="J. Am. Soc. Brew. Chem.">
        <title>Dissolved carbon dioxide selects for lactic acid bacteria able to grow in and spoil packaged beer.</title>
        <authorList>
            <person name="Bergsveinson J."/>
            <person name="Redekop A."/>
            <person name="Zoerb S."/>
            <person name="Ziola B."/>
        </authorList>
    </citation>
    <scope>NUCLEOTIDE SEQUENCE [LARGE SCALE GENOMIC DNA]</scope>
    <source>
        <strain evidence="6 7">CCC B1205</strain>
    </source>
</reference>
<keyword evidence="2" id="KW-0547">Nucleotide-binding</keyword>
<dbReference type="GO" id="GO:0005524">
    <property type="term" value="F:ATP binding"/>
    <property type="evidence" value="ECO:0007669"/>
    <property type="project" value="UniProtKB-KW"/>
</dbReference>
<reference evidence="8" key="2">
    <citation type="submission" date="2023-07" db="EMBL/GenBank/DDBJ databases">
        <title>Lacticaseibacillus paracasei KCKM 0992.</title>
        <authorList>
            <person name="Kim T.W."/>
        </authorList>
    </citation>
    <scope>NUCLEOTIDE SEQUENCE [LARGE SCALE GENOMIC DNA]</scope>
    <source>
        <strain evidence="8">KCKM 0992</strain>
    </source>
</reference>
<evidence type="ECO:0000313" key="8">
    <source>
        <dbReference type="Proteomes" id="UP001268544"/>
    </source>
</evidence>
<comment type="caution">
    <text evidence="5">The sequence shown here is derived from an EMBL/GenBank/DDBJ whole genome shotgun (WGS) entry which is preliminary data.</text>
</comment>
<accession>A0A2S3UB67</accession>
<dbReference type="PROSITE" id="PS00211">
    <property type="entry name" value="ABC_TRANSPORTER_1"/>
    <property type="match status" value="1"/>
</dbReference>
<dbReference type="InterPro" id="IPR003439">
    <property type="entry name" value="ABC_transporter-like_ATP-bd"/>
</dbReference>
<organism evidence="5 8">
    <name type="scientific">Lacticaseibacillus paracasei</name>
    <name type="common">Lactobacillus paracasei</name>
    <dbReference type="NCBI Taxonomy" id="1597"/>
    <lineage>
        <taxon>Bacteria</taxon>
        <taxon>Bacillati</taxon>
        <taxon>Bacillota</taxon>
        <taxon>Bacilli</taxon>
        <taxon>Lactobacillales</taxon>
        <taxon>Lactobacillaceae</taxon>
        <taxon>Lacticaseibacillus</taxon>
    </lineage>
</organism>
<dbReference type="AlphaFoldDB" id="A0A2S3UB67"/>
<evidence type="ECO:0000256" key="1">
    <source>
        <dbReference type="ARBA" id="ARBA00022448"/>
    </source>
</evidence>
<protein>
    <submittedName>
        <fullName evidence="5 6">ABC transporter</fullName>
    </submittedName>
</protein>
<dbReference type="Proteomes" id="UP000237433">
    <property type="component" value="Unassembled WGS sequence"/>
</dbReference>
<gene>
    <name evidence="6" type="ORF">ACX51_14470</name>
    <name evidence="5" type="ORF">RF672_14445</name>
</gene>
<dbReference type="InterPro" id="IPR027417">
    <property type="entry name" value="P-loop_NTPase"/>
</dbReference>
<dbReference type="PANTHER" id="PTHR42939">
    <property type="entry name" value="ABC TRANSPORTER ATP-BINDING PROTEIN ALBC-RELATED"/>
    <property type="match status" value="1"/>
</dbReference>
<dbReference type="Proteomes" id="UP001268544">
    <property type="component" value="Unassembled WGS sequence"/>
</dbReference>
<dbReference type="CDD" id="cd03230">
    <property type="entry name" value="ABC_DR_subfamily_A"/>
    <property type="match status" value="1"/>
</dbReference>
<dbReference type="InterPro" id="IPR003593">
    <property type="entry name" value="AAA+_ATPase"/>
</dbReference>
<dbReference type="Gene3D" id="3.40.50.300">
    <property type="entry name" value="P-loop containing nucleotide triphosphate hydrolases"/>
    <property type="match status" value="1"/>
</dbReference>
<dbReference type="Pfam" id="PF00005">
    <property type="entry name" value="ABC_tran"/>
    <property type="match status" value="1"/>
</dbReference>
<dbReference type="PROSITE" id="PS50893">
    <property type="entry name" value="ABC_TRANSPORTER_2"/>
    <property type="match status" value="1"/>
</dbReference>
<dbReference type="PANTHER" id="PTHR42939:SF1">
    <property type="entry name" value="ABC TRANSPORTER ATP-BINDING PROTEIN ALBC-RELATED"/>
    <property type="match status" value="1"/>
</dbReference>